<dbReference type="Proteomes" id="UP000678679">
    <property type="component" value="Chromosome 2"/>
</dbReference>
<keyword evidence="2" id="KW-1185">Reference proteome</keyword>
<reference evidence="1 2" key="1">
    <citation type="submission" date="2021-05" db="EMBL/GenBank/DDBJ databases">
        <title>Comparative genomic studies on the polysaccharide-degrading batcterial strains of the Flammeovirga genus.</title>
        <authorList>
            <person name="Zewei F."/>
            <person name="Zheng Z."/>
            <person name="Yu L."/>
            <person name="Ruyue G."/>
            <person name="Yanhong M."/>
            <person name="Yuanyuan C."/>
            <person name="Jingyan G."/>
            <person name="Wenjun H."/>
        </authorList>
    </citation>
    <scope>NUCLEOTIDE SEQUENCE [LARGE SCALE GENOMIC DNA]</scope>
    <source>
        <strain evidence="1 2">NBRC:100898</strain>
    </source>
</reference>
<evidence type="ECO:0008006" key="3">
    <source>
        <dbReference type="Google" id="ProtNLM"/>
    </source>
</evidence>
<dbReference type="EMBL" id="CP076133">
    <property type="protein sequence ID" value="QWG04834.1"/>
    <property type="molecule type" value="Genomic_DNA"/>
</dbReference>
<evidence type="ECO:0000313" key="1">
    <source>
        <dbReference type="EMBL" id="QWG04834.1"/>
    </source>
</evidence>
<accession>A0AAX1NBG1</accession>
<dbReference type="NCBIfam" id="TIGR02145">
    <property type="entry name" value="Fib_succ_major"/>
    <property type="match status" value="1"/>
</dbReference>
<gene>
    <name evidence="1" type="ORF">KMW28_20640</name>
</gene>
<dbReference type="KEGG" id="fya:KMW28_20640"/>
<organism evidence="1 2">
    <name type="scientific">Flammeovirga yaeyamensis</name>
    <dbReference type="NCBI Taxonomy" id="367791"/>
    <lineage>
        <taxon>Bacteria</taxon>
        <taxon>Pseudomonadati</taxon>
        <taxon>Bacteroidota</taxon>
        <taxon>Cytophagia</taxon>
        <taxon>Cytophagales</taxon>
        <taxon>Flammeovirgaceae</taxon>
        <taxon>Flammeovirga</taxon>
    </lineage>
</organism>
<evidence type="ECO:0000313" key="2">
    <source>
        <dbReference type="Proteomes" id="UP000678679"/>
    </source>
</evidence>
<proteinExistence type="predicted"/>
<dbReference type="RefSeq" id="WP_169662466.1">
    <property type="nucleotide sequence ID" value="NZ_CP076133.1"/>
</dbReference>
<dbReference type="AlphaFoldDB" id="A0AAX1NBG1"/>
<sequence length="480" mass="54416">MSKITIRTIGFLFTLLLGFGCKKDAELIKINADAGPSFIDIETENYMIELNAQAVKTGQIGTWKVYIGENGVFEDAHSPNTKFYGEPGVTYQLIWEVREGDQYQTDVITVSYKALEPTILTVIPQDTLFNNISTYLTAEAPKFGTTGTWEIVEGNGGQITMVNDSTAAFVGLKNNAYRVQWTMTFGNQIVSEELAFVTDELRAFAGDDQLDIITDLNDKDQKFFTLEAFLPAGGVGSWTLLSDENAQIYNKDLPHSLFKGDPDTEYELAWKVEVNNTVSTDTVKLRFRGKWGVWVDARDNQEYRFVEINGLEWMADNYNYAEDPGNMSWYYGYAYRAIIEDGHALDDEDERKYYGRHYFITSMLNNPPEGWRLPTSIELDDIIRLYGGELYAKEALREGGASGLEINHPGYLSFSDPSDPAFRHIFKAQDRETLIMTSDINQNTGMGYVFLMNTSIDNVGFAVMNTYYNALTVRFVREKQ</sequence>
<name>A0AAX1NBG1_9BACT</name>
<dbReference type="InterPro" id="IPR011871">
    <property type="entry name" value="Fib_succ_major"/>
</dbReference>
<dbReference type="PROSITE" id="PS51257">
    <property type="entry name" value="PROKAR_LIPOPROTEIN"/>
    <property type="match status" value="1"/>
</dbReference>
<protein>
    <recommendedName>
        <fullName evidence="3">Fibrobacter succinogenes major paralogous domain-containing protein</fullName>
    </recommendedName>
</protein>